<comment type="caution">
    <text evidence="2">The sequence shown here is derived from an EMBL/GenBank/DDBJ whole genome shotgun (WGS) entry which is preliminary data.</text>
</comment>
<dbReference type="AlphaFoldDB" id="A0A3L6MU48"/>
<proteinExistence type="predicted"/>
<feature type="compositionally biased region" description="Polar residues" evidence="1">
    <location>
        <begin position="55"/>
        <end position="66"/>
    </location>
</feature>
<evidence type="ECO:0000313" key="3">
    <source>
        <dbReference type="Proteomes" id="UP000270866"/>
    </source>
</evidence>
<sequence>MGGAKFWLSIRWGYPLGGPGWYLYHLTITVEIDWDEPEDAQDIQQDADVNDDDGSTYSDSDISMFSASRPASPAHLPPESSHPPPVQSLQALRKGYTLLVDGIQAYRVYRRYNKIMDHATGTEAAYDAVLPPLLQF</sequence>
<dbReference type="EMBL" id="MRCU01000016">
    <property type="protein sequence ID" value="RKK07560.1"/>
    <property type="molecule type" value="Genomic_DNA"/>
</dbReference>
<protein>
    <submittedName>
        <fullName evidence="2">Uncharacterized protein</fullName>
    </submittedName>
</protein>
<feature type="region of interest" description="Disordered" evidence="1">
    <location>
        <begin position="37"/>
        <end position="87"/>
    </location>
</feature>
<reference evidence="2 3" key="1">
    <citation type="journal article" date="2018" name="Sci. Rep.">
        <title>Characterisation of pathogen-specific regions and novel effector candidates in Fusarium oxysporum f. sp. cepae.</title>
        <authorList>
            <person name="Armitage A.D."/>
            <person name="Taylor A."/>
            <person name="Sobczyk M.K."/>
            <person name="Baxter L."/>
            <person name="Greenfield B.P."/>
            <person name="Bates H.J."/>
            <person name="Wilson F."/>
            <person name="Jackson A.C."/>
            <person name="Ott S."/>
            <person name="Harrison R.J."/>
            <person name="Clarkson J.P."/>
        </authorList>
    </citation>
    <scope>NUCLEOTIDE SEQUENCE [LARGE SCALE GENOMIC DNA]</scope>
    <source>
        <strain evidence="2 3">FoC_Fus2</strain>
    </source>
</reference>
<organism evidence="2 3">
    <name type="scientific">Fusarium oxysporum f. sp. cepae</name>
    <dbReference type="NCBI Taxonomy" id="396571"/>
    <lineage>
        <taxon>Eukaryota</taxon>
        <taxon>Fungi</taxon>
        <taxon>Dikarya</taxon>
        <taxon>Ascomycota</taxon>
        <taxon>Pezizomycotina</taxon>
        <taxon>Sordariomycetes</taxon>
        <taxon>Hypocreomycetidae</taxon>
        <taxon>Hypocreales</taxon>
        <taxon>Nectriaceae</taxon>
        <taxon>Fusarium</taxon>
        <taxon>Fusarium oxysporum species complex</taxon>
    </lineage>
</organism>
<evidence type="ECO:0000313" key="2">
    <source>
        <dbReference type="EMBL" id="RKK07560.1"/>
    </source>
</evidence>
<evidence type="ECO:0000256" key="1">
    <source>
        <dbReference type="SAM" id="MobiDB-lite"/>
    </source>
</evidence>
<accession>A0A3L6MU48</accession>
<name>A0A3L6MU48_FUSOX</name>
<gene>
    <name evidence="2" type="ORF">BFJ65_g17765</name>
</gene>
<dbReference type="Proteomes" id="UP000270866">
    <property type="component" value="Unassembled WGS sequence"/>
</dbReference>